<evidence type="ECO:0000313" key="3">
    <source>
        <dbReference type="Proteomes" id="UP000325684"/>
    </source>
</evidence>
<dbReference type="Pfam" id="PF04909">
    <property type="entry name" value="Amidohydro_2"/>
    <property type="match status" value="1"/>
</dbReference>
<dbReference type="AlphaFoldDB" id="A0A5N3PF14"/>
<comment type="caution">
    <text evidence="2">The sequence shown here is derived from an EMBL/GenBank/DDBJ whole genome shotgun (WGS) entry which is preliminary data.</text>
</comment>
<sequence length="568" mass="63791">MFENEISRRRLLVALGSAGAIAGLPSCAHWQTGNVCSPDLRTGDPNKPLTIDMHAHVFNASDVHVNRLLTDVIGRDSEFKGAIDFLSGPIQSLLWTHTPDYNKEMRGVARLKEAFDSCQPGRALSDGGVKSVADDLRRERYDDTVQELRNANARQARSLRTGQAADIARLLDDLPEADTYFEHGPRLRALRARGREVKVDGVLAFIICQGQYRCLNWLEYVRAIGSSPKRDVDLAVAHLLDFDWPLGGGSPTATSVQDQIRLMSQISILSRGRIHGFAPFCPMRAVMHRGPFSPLEMAQDAVHKKGFIGIKIYPPMGFAPYGNGKIHRQKPDFWQRPWLPASLQAVPDLGDQLDGRLAELYRWCEDFDVPIMTHTIQSMGTCDDFEELATARHWKEAITLFPRLRVNFGHFGDPLQDRKPPYTKPYIDLMRKAGQRGENLYADSGYFSEVLSRPKELSRKLAELQNYSLAVGSAPLYDRLMFGTDWNMASLIGQKVRSYLSSFETVLQGLDPSASDRFFGANAATFLGLRQNGKNRQRLDQFYSLNGIPTPLWMRKIDKPQASPRAIS</sequence>
<dbReference type="Proteomes" id="UP000325684">
    <property type="component" value="Unassembled WGS sequence"/>
</dbReference>
<evidence type="ECO:0000313" key="2">
    <source>
        <dbReference type="EMBL" id="KAB0268347.1"/>
    </source>
</evidence>
<accession>A0A5N3PF14</accession>
<dbReference type="SUPFAM" id="SSF51556">
    <property type="entry name" value="Metallo-dependent hydrolases"/>
    <property type="match status" value="1"/>
</dbReference>
<dbReference type="Gene3D" id="3.20.20.140">
    <property type="entry name" value="Metal-dependent hydrolases"/>
    <property type="match status" value="1"/>
</dbReference>
<dbReference type="InterPro" id="IPR032466">
    <property type="entry name" value="Metal_Hydrolase"/>
</dbReference>
<dbReference type="RefSeq" id="WP_150942529.1">
    <property type="nucleotide sequence ID" value="NZ_VCMV01000006.1"/>
</dbReference>
<dbReference type="InterPro" id="IPR006680">
    <property type="entry name" value="Amidohydro-rel"/>
</dbReference>
<proteinExistence type="predicted"/>
<keyword evidence="3" id="KW-1185">Reference proteome</keyword>
<protein>
    <recommendedName>
        <fullName evidence="1">Amidohydrolase-related domain-containing protein</fullName>
    </recommendedName>
</protein>
<reference evidence="2 3" key="1">
    <citation type="journal article" date="2019" name="Microorganisms">
        <title>Genome Insights into the Novel Species Microvirga brassicacearum, a Rapeseed Endophyte with Biotechnological Potential.</title>
        <authorList>
            <person name="Jimenez-Gomez A."/>
            <person name="Saati-Santamaria Z."/>
            <person name="Igual J.M."/>
            <person name="Rivas R."/>
            <person name="Mateos P.F."/>
            <person name="Garcia-Fraile P."/>
        </authorList>
    </citation>
    <scope>NUCLEOTIDE SEQUENCE [LARGE SCALE GENOMIC DNA]</scope>
    <source>
        <strain evidence="2 3">CDVBN77</strain>
    </source>
</reference>
<feature type="domain" description="Amidohydrolase-related" evidence="1">
    <location>
        <begin position="301"/>
        <end position="529"/>
    </location>
</feature>
<organism evidence="2 3">
    <name type="scientific">Microvirga brassicacearum</name>
    <dbReference type="NCBI Taxonomy" id="2580413"/>
    <lineage>
        <taxon>Bacteria</taxon>
        <taxon>Pseudomonadati</taxon>
        <taxon>Pseudomonadota</taxon>
        <taxon>Alphaproteobacteria</taxon>
        <taxon>Hyphomicrobiales</taxon>
        <taxon>Methylobacteriaceae</taxon>
        <taxon>Microvirga</taxon>
    </lineage>
</organism>
<dbReference type="EMBL" id="VCMV01000006">
    <property type="protein sequence ID" value="KAB0268347.1"/>
    <property type="molecule type" value="Genomic_DNA"/>
</dbReference>
<dbReference type="GO" id="GO:0016787">
    <property type="term" value="F:hydrolase activity"/>
    <property type="evidence" value="ECO:0007669"/>
    <property type="project" value="InterPro"/>
</dbReference>
<gene>
    <name evidence="2" type="ORF">FEZ63_04940</name>
</gene>
<dbReference type="OrthoDB" id="1407586at2"/>
<name>A0A5N3PF14_9HYPH</name>
<evidence type="ECO:0000259" key="1">
    <source>
        <dbReference type="Pfam" id="PF04909"/>
    </source>
</evidence>